<protein>
    <submittedName>
        <fullName evidence="4">Glycosyltransferase family 4 protein</fullName>
    </submittedName>
</protein>
<evidence type="ECO:0000313" key="4">
    <source>
        <dbReference type="EMBL" id="MBT9312997.1"/>
    </source>
</evidence>
<dbReference type="InterPro" id="IPR028098">
    <property type="entry name" value="Glyco_trans_4-like_N"/>
</dbReference>
<dbReference type="PANTHER" id="PTHR46401">
    <property type="entry name" value="GLYCOSYLTRANSFERASE WBBK-RELATED"/>
    <property type="match status" value="1"/>
</dbReference>
<evidence type="ECO:0000259" key="3">
    <source>
        <dbReference type="Pfam" id="PF13439"/>
    </source>
</evidence>
<name>A0ABS5Y5A2_9CYAN</name>
<dbReference type="Proteomes" id="UP001196661">
    <property type="component" value="Unassembled WGS sequence"/>
</dbReference>
<feature type="domain" description="Glycosyltransferase subfamily 4-like N-terminal" evidence="3">
    <location>
        <begin position="19"/>
        <end position="172"/>
    </location>
</feature>
<dbReference type="Pfam" id="PF00534">
    <property type="entry name" value="Glycos_transf_1"/>
    <property type="match status" value="1"/>
</dbReference>
<keyword evidence="5" id="KW-1185">Reference proteome</keyword>
<dbReference type="Pfam" id="PF13439">
    <property type="entry name" value="Glyco_transf_4"/>
    <property type="match status" value="1"/>
</dbReference>
<proteinExistence type="predicted"/>
<comment type="caution">
    <text evidence="4">The sequence shown here is derived from an EMBL/GenBank/DDBJ whole genome shotgun (WGS) entry which is preliminary data.</text>
</comment>
<evidence type="ECO:0000313" key="5">
    <source>
        <dbReference type="Proteomes" id="UP001196661"/>
    </source>
</evidence>
<organism evidence="4 5">
    <name type="scientific">Leptothoe kymatousa TAU-MAC 1615</name>
    <dbReference type="NCBI Taxonomy" id="2364775"/>
    <lineage>
        <taxon>Bacteria</taxon>
        <taxon>Bacillati</taxon>
        <taxon>Cyanobacteriota</taxon>
        <taxon>Cyanophyceae</taxon>
        <taxon>Nodosilineales</taxon>
        <taxon>Cymatolegaceae</taxon>
        <taxon>Leptothoe</taxon>
        <taxon>Leptothoe kymatousa</taxon>
    </lineage>
</organism>
<gene>
    <name evidence="4" type="ORF">IXB28_12325</name>
</gene>
<evidence type="ECO:0000256" key="1">
    <source>
        <dbReference type="ARBA" id="ARBA00022679"/>
    </source>
</evidence>
<dbReference type="Gene3D" id="3.40.50.2000">
    <property type="entry name" value="Glycogen Phosphorylase B"/>
    <property type="match status" value="2"/>
</dbReference>
<dbReference type="InterPro" id="IPR001296">
    <property type="entry name" value="Glyco_trans_1"/>
</dbReference>
<sequence>MIVRSLLVNASALTPKPTGISTYINNLIPNLSKLPSVFLTAYPVQGLTCQVIPQGMAPELGLKGHLKRLFWMQFRLVKIFKTLNCSLLFSPLLESPINNRDCRFVVTAHDIIPLRFPRNFSPLTNYFRYYVPLILDQSEHIICDSVSTARDLTDFYSISSSKLTVVPLAYDSSHFRPKVTSMRTGNYFLYLGRQDPYKNLQRLLQAFSLIAKNEEYELWLAGPEDKRYTPTLRAYAQELGLGERVKFLSYVTYKQLPELISNAMAFVFPTLWEGFGLPPLEAMACGTPVIVSNISSLPEVVGDAAIAIDPYNVCELADAMRLLANDSQLQQRLRQLGLERAKQFSWEKTGQATVNILETFL</sequence>
<accession>A0ABS5Y5A2</accession>
<dbReference type="EMBL" id="JADOER010000011">
    <property type="protein sequence ID" value="MBT9312997.1"/>
    <property type="molecule type" value="Genomic_DNA"/>
</dbReference>
<dbReference type="CDD" id="cd03809">
    <property type="entry name" value="GT4_MtfB-like"/>
    <property type="match status" value="1"/>
</dbReference>
<keyword evidence="1" id="KW-0808">Transferase</keyword>
<dbReference type="RefSeq" id="WP_215618892.1">
    <property type="nucleotide sequence ID" value="NZ_JADOER010000011.1"/>
</dbReference>
<dbReference type="SUPFAM" id="SSF53756">
    <property type="entry name" value="UDP-Glycosyltransferase/glycogen phosphorylase"/>
    <property type="match status" value="1"/>
</dbReference>
<dbReference type="PANTHER" id="PTHR46401:SF2">
    <property type="entry name" value="GLYCOSYLTRANSFERASE WBBK-RELATED"/>
    <property type="match status" value="1"/>
</dbReference>
<evidence type="ECO:0000259" key="2">
    <source>
        <dbReference type="Pfam" id="PF00534"/>
    </source>
</evidence>
<reference evidence="4 5" key="1">
    <citation type="journal article" date="2021" name="Mar. Drugs">
        <title>Genome Reduction and Secondary Metabolism of the Marine Sponge-Associated Cyanobacterium Leptothoe.</title>
        <authorList>
            <person name="Konstantinou D."/>
            <person name="Popin R.V."/>
            <person name="Fewer D.P."/>
            <person name="Sivonen K."/>
            <person name="Gkelis S."/>
        </authorList>
    </citation>
    <scope>NUCLEOTIDE SEQUENCE [LARGE SCALE GENOMIC DNA]</scope>
    <source>
        <strain evidence="4 5">TAU-MAC 1615</strain>
    </source>
</reference>
<feature type="domain" description="Glycosyl transferase family 1" evidence="2">
    <location>
        <begin position="176"/>
        <end position="335"/>
    </location>
</feature>